<name>A0A518EXK4_9BACT</name>
<keyword evidence="3" id="KW-1185">Reference proteome</keyword>
<reference evidence="2 3" key="1">
    <citation type="submission" date="2019-02" db="EMBL/GenBank/DDBJ databases">
        <title>Deep-cultivation of Planctomycetes and their phenomic and genomic characterization uncovers novel biology.</title>
        <authorList>
            <person name="Wiegand S."/>
            <person name="Jogler M."/>
            <person name="Boedeker C."/>
            <person name="Pinto D."/>
            <person name="Vollmers J."/>
            <person name="Rivas-Marin E."/>
            <person name="Kohn T."/>
            <person name="Peeters S.H."/>
            <person name="Heuer A."/>
            <person name="Rast P."/>
            <person name="Oberbeckmann S."/>
            <person name="Bunk B."/>
            <person name="Jeske O."/>
            <person name="Meyerdierks A."/>
            <person name="Storesund J.E."/>
            <person name="Kallscheuer N."/>
            <person name="Luecker S."/>
            <person name="Lage O.M."/>
            <person name="Pohl T."/>
            <person name="Merkel B.J."/>
            <person name="Hornburger P."/>
            <person name="Mueller R.-W."/>
            <person name="Bruemmer F."/>
            <person name="Labrenz M."/>
            <person name="Spormann A.M."/>
            <person name="Op den Camp H."/>
            <person name="Overmann J."/>
            <person name="Amann R."/>
            <person name="Jetten M.S.M."/>
            <person name="Mascher T."/>
            <person name="Medema M.H."/>
            <person name="Devos D.P."/>
            <person name="Kaster A.-K."/>
            <person name="Ovreas L."/>
            <person name="Rohde M."/>
            <person name="Galperin M.Y."/>
            <person name="Jogler C."/>
        </authorList>
    </citation>
    <scope>NUCLEOTIDE SEQUENCE [LARGE SCALE GENOMIC DNA]</scope>
    <source>
        <strain evidence="2 3">Poly30</strain>
    </source>
</reference>
<feature type="transmembrane region" description="Helical" evidence="1">
    <location>
        <begin position="33"/>
        <end position="51"/>
    </location>
</feature>
<evidence type="ECO:0000256" key="1">
    <source>
        <dbReference type="SAM" id="Phobius"/>
    </source>
</evidence>
<proteinExistence type="predicted"/>
<dbReference type="AlphaFoldDB" id="A0A518EXK4"/>
<keyword evidence="1" id="KW-0472">Membrane</keyword>
<keyword evidence="1" id="KW-1133">Transmembrane helix</keyword>
<accession>A0A518EXK4</accession>
<dbReference type="Proteomes" id="UP000320390">
    <property type="component" value="Chromosome"/>
</dbReference>
<evidence type="ECO:0000313" key="2">
    <source>
        <dbReference type="EMBL" id="QDV08819.1"/>
    </source>
</evidence>
<dbReference type="EMBL" id="CP036434">
    <property type="protein sequence ID" value="QDV08819.1"/>
    <property type="molecule type" value="Genomic_DNA"/>
</dbReference>
<gene>
    <name evidence="2" type="ORF">Poly30_43740</name>
</gene>
<protein>
    <submittedName>
        <fullName evidence="2">Uncharacterized protein</fullName>
    </submittedName>
</protein>
<keyword evidence="1" id="KW-0812">Transmembrane</keyword>
<sequence length="119" mass="13386">MSLEPDAQEGHGDEAVHLEHDFTGPLTPPVARLIRVFFVLSALLFLADFFVDRKIHQPAEKIPGFYAIYGFIGCVVLVLVAKQMRKVVMRDEDYYERLADERDAALDASTKSNQPGGHR</sequence>
<organism evidence="2 3">
    <name type="scientific">Saltatorellus ferox</name>
    <dbReference type="NCBI Taxonomy" id="2528018"/>
    <lineage>
        <taxon>Bacteria</taxon>
        <taxon>Pseudomonadati</taxon>
        <taxon>Planctomycetota</taxon>
        <taxon>Planctomycetia</taxon>
        <taxon>Planctomycetia incertae sedis</taxon>
        <taxon>Saltatorellus</taxon>
    </lineage>
</organism>
<evidence type="ECO:0000313" key="3">
    <source>
        <dbReference type="Proteomes" id="UP000320390"/>
    </source>
</evidence>
<dbReference type="RefSeq" id="WP_419190462.1">
    <property type="nucleotide sequence ID" value="NZ_CP036434.1"/>
</dbReference>
<feature type="transmembrane region" description="Helical" evidence="1">
    <location>
        <begin position="63"/>
        <end position="81"/>
    </location>
</feature>